<gene>
    <name evidence="1" type="ORF">KPNN53_070</name>
</gene>
<sequence length="75" mass="8465">MAGRKHAKPNPHIAEHKRLLGAMAVGESFFVSGKRPADLGYVRRLGYQLGYKLAIRWVLRDPIYGRMGSRVMRVG</sequence>
<evidence type="ECO:0000313" key="2">
    <source>
        <dbReference type="Proteomes" id="UP000223139"/>
    </source>
</evidence>
<dbReference type="Proteomes" id="UP000223139">
    <property type="component" value="Segment"/>
</dbReference>
<proteinExistence type="predicted"/>
<evidence type="ECO:0000313" key="1">
    <source>
        <dbReference type="EMBL" id="ASW27611.1"/>
    </source>
</evidence>
<name>A0A248XD33_9CAUD</name>
<protein>
    <submittedName>
        <fullName evidence="1">Putative tail fiber protein</fullName>
    </submittedName>
</protein>
<dbReference type="EMBL" id="MF476924">
    <property type="protein sequence ID" value="ASW27611.1"/>
    <property type="molecule type" value="Genomic_DNA"/>
</dbReference>
<organism evidence="1 2">
    <name type="scientific">Klebsiella phage YMC15/11/N53_KPN_BP</name>
    <dbReference type="NCBI Taxonomy" id="2026101"/>
    <lineage>
        <taxon>Viruses</taxon>
        <taxon>Duplodnaviria</taxon>
        <taxon>Heunggongvirae</taxon>
        <taxon>Uroviricota</taxon>
        <taxon>Caudoviricetes</taxon>
        <taxon>Casjensviridae</taxon>
        <taxon>Yonseivirus</taxon>
        <taxon>Yonseivirus N137</taxon>
    </lineage>
</organism>
<accession>A0A248XD33</accession>
<reference evidence="1 2" key="1">
    <citation type="submission" date="2017-07" db="EMBL/GenBank/DDBJ databases">
        <title>Complete Genome Sequence of the Klebsiella phage YMC15/11/N53_KPN_BP.</title>
        <authorList>
            <person name="Jeon J."/>
            <person name="Yong D."/>
            <person name="Lee K."/>
        </authorList>
    </citation>
    <scope>NUCLEOTIDE SEQUENCE [LARGE SCALE GENOMIC DNA]</scope>
</reference>